<proteinExistence type="predicted"/>
<reference evidence="2" key="2">
    <citation type="submission" date="2020-08" db="EMBL/GenBank/DDBJ databases">
        <title>Plant Genome Project.</title>
        <authorList>
            <person name="Zhang R.-G."/>
        </authorList>
    </citation>
    <scope>NUCLEOTIDE SEQUENCE</scope>
    <source>
        <strain evidence="2">Huo1</strain>
        <tissue evidence="2">Leaf</tissue>
    </source>
</reference>
<dbReference type="EMBL" id="PNBA02000020">
    <property type="protein sequence ID" value="KAG6388984.1"/>
    <property type="molecule type" value="Genomic_DNA"/>
</dbReference>
<sequence>MGRPRFAPAGFGGNSPPPSSRFLYSSGRRLHCLRLRRGGDAGRAVRRCFSSGRYLSTPSEQARGMSLSSLAAVDRAAVVVHSARRLTTRSSPGPSACSSCHVAVQFSLPLKPTRS</sequence>
<dbReference type="AlphaFoldDB" id="A0A8X8W6U5"/>
<keyword evidence="3" id="KW-1185">Reference proteome</keyword>
<gene>
    <name evidence="2" type="ORF">SASPL_150421</name>
</gene>
<feature type="region of interest" description="Disordered" evidence="1">
    <location>
        <begin position="1"/>
        <end position="20"/>
    </location>
</feature>
<name>A0A8X8W6U5_SALSN</name>
<evidence type="ECO:0000313" key="2">
    <source>
        <dbReference type="EMBL" id="KAG6388984.1"/>
    </source>
</evidence>
<reference evidence="2" key="1">
    <citation type="submission" date="2018-01" db="EMBL/GenBank/DDBJ databases">
        <authorList>
            <person name="Mao J.F."/>
        </authorList>
    </citation>
    <scope>NUCLEOTIDE SEQUENCE</scope>
    <source>
        <strain evidence="2">Huo1</strain>
        <tissue evidence="2">Leaf</tissue>
    </source>
</reference>
<organism evidence="2">
    <name type="scientific">Salvia splendens</name>
    <name type="common">Scarlet sage</name>
    <dbReference type="NCBI Taxonomy" id="180675"/>
    <lineage>
        <taxon>Eukaryota</taxon>
        <taxon>Viridiplantae</taxon>
        <taxon>Streptophyta</taxon>
        <taxon>Embryophyta</taxon>
        <taxon>Tracheophyta</taxon>
        <taxon>Spermatophyta</taxon>
        <taxon>Magnoliopsida</taxon>
        <taxon>eudicotyledons</taxon>
        <taxon>Gunneridae</taxon>
        <taxon>Pentapetalae</taxon>
        <taxon>asterids</taxon>
        <taxon>lamiids</taxon>
        <taxon>Lamiales</taxon>
        <taxon>Lamiaceae</taxon>
        <taxon>Nepetoideae</taxon>
        <taxon>Mentheae</taxon>
        <taxon>Salviinae</taxon>
        <taxon>Salvia</taxon>
        <taxon>Salvia subgen. Calosphace</taxon>
        <taxon>core Calosphace</taxon>
    </lineage>
</organism>
<dbReference type="Proteomes" id="UP000298416">
    <property type="component" value="Unassembled WGS sequence"/>
</dbReference>
<accession>A0A8X8W6U5</accession>
<evidence type="ECO:0000313" key="3">
    <source>
        <dbReference type="Proteomes" id="UP000298416"/>
    </source>
</evidence>
<evidence type="ECO:0000256" key="1">
    <source>
        <dbReference type="SAM" id="MobiDB-lite"/>
    </source>
</evidence>
<comment type="caution">
    <text evidence="2">The sequence shown here is derived from an EMBL/GenBank/DDBJ whole genome shotgun (WGS) entry which is preliminary data.</text>
</comment>
<protein>
    <submittedName>
        <fullName evidence="2">Uncharacterized protein</fullName>
    </submittedName>
</protein>